<dbReference type="PANTHER" id="PTHR16023">
    <property type="entry name" value="TAX1 BINDING PROTEIN-RELATED"/>
    <property type="match status" value="1"/>
</dbReference>
<dbReference type="Pfam" id="PF12755">
    <property type="entry name" value="Vac14_Fab1_bd"/>
    <property type="match status" value="1"/>
</dbReference>
<feature type="compositionally biased region" description="Pro residues" evidence="5">
    <location>
        <begin position="194"/>
        <end position="207"/>
    </location>
</feature>
<evidence type="ECO:0000256" key="5">
    <source>
        <dbReference type="SAM" id="MobiDB-lite"/>
    </source>
</evidence>
<feature type="compositionally biased region" description="Acidic residues" evidence="5">
    <location>
        <begin position="161"/>
        <end position="173"/>
    </location>
</feature>
<feature type="compositionally biased region" description="Basic and acidic residues" evidence="5">
    <location>
        <begin position="1246"/>
        <end position="1265"/>
    </location>
</feature>
<protein>
    <recommendedName>
        <fullName evidence="6">Vacuolar protein 14 C-terminal Fig4-binding domain-containing protein</fullName>
    </recommendedName>
</protein>
<dbReference type="InterPro" id="IPR021841">
    <property type="entry name" value="VAC14_Fig4p-bd"/>
</dbReference>
<feature type="compositionally biased region" description="Polar residues" evidence="5">
    <location>
        <begin position="1233"/>
        <end position="1245"/>
    </location>
</feature>
<dbReference type="InterPro" id="IPR011989">
    <property type="entry name" value="ARM-like"/>
</dbReference>
<evidence type="ECO:0000313" key="8">
    <source>
        <dbReference type="Proteomes" id="UP000000759"/>
    </source>
</evidence>
<dbReference type="EMBL" id="CM000605">
    <property type="protein sequence ID" value="EEC51351.1"/>
    <property type="molecule type" value="Genomic_DNA"/>
</dbReference>
<dbReference type="Proteomes" id="UP000000759">
    <property type="component" value="Chromosome 1"/>
</dbReference>
<dbReference type="HOGENOM" id="CLU_263372_0_0_1"/>
<dbReference type="PaxDb" id="2850-Phatr43088"/>
<feature type="domain" description="Vacuolar protein 14 C-terminal Fig4-binding" evidence="6">
    <location>
        <begin position="959"/>
        <end position="1117"/>
    </location>
</feature>
<dbReference type="GeneID" id="7196870"/>
<feature type="compositionally biased region" description="Polar residues" evidence="5">
    <location>
        <begin position="98"/>
        <end position="107"/>
    </location>
</feature>
<dbReference type="RefSeq" id="XP_002176888.1">
    <property type="nucleotide sequence ID" value="XM_002176852.1"/>
</dbReference>
<evidence type="ECO:0000313" key="7">
    <source>
        <dbReference type="EMBL" id="EEC51351.1"/>
    </source>
</evidence>
<accession>B7FQK7</accession>
<evidence type="ECO:0000256" key="2">
    <source>
        <dbReference type="ARBA" id="ARBA00010225"/>
    </source>
</evidence>
<dbReference type="OrthoDB" id="5574975at2759"/>
<evidence type="ECO:0000256" key="3">
    <source>
        <dbReference type="ARBA" id="ARBA00022737"/>
    </source>
</evidence>
<dbReference type="PANTHER" id="PTHR16023:SF0">
    <property type="entry name" value="PROTEIN VAC14 HOMOLOG"/>
    <property type="match status" value="1"/>
</dbReference>
<dbReference type="InterPro" id="IPR016024">
    <property type="entry name" value="ARM-type_fold"/>
</dbReference>
<comment type="similarity">
    <text evidence="2">Belongs to the VAC14 family.</text>
</comment>
<dbReference type="InParanoid" id="B7FQK7"/>
<feature type="compositionally biased region" description="Basic and acidic residues" evidence="5">
    <location>
        <begin position="34"/>
        <end position="45"/>
    </location>
</feature>
<feature type="compositionally biased region" description="Polar residues" evidence="5">
    <location>
        <begin position="1266"/>
        <end position="1279"/>
    </location>
</feature>
<organism evidence="7 8">
    <name type="scientific">Phaeodactylum tricornutum (strain CCAP 1055/1)</name>
    <dbReference type="NCBI Taxonomy" id="556484"/>
    <lineage>
        <taxon>Eukaryota</taxon>
        <taxon>Sar</taxon>
        <taxon>Stramenopiles</taxon>
        <taxon>Ochrophyta</taxon>
        <taxon>Bacillariophyta</taxon>
        <taxon>Bacillariophyceae</taxon>
        <taxon>Bacillariophycidae</taxon>
        <taxon>Naviculales</taxon>
        <taxon>Phaeodactylaceae</taxon>
        <taxon>Phaeodactylum</taxon>
    </lineage>
</organism>
<dbReference type="GO" id="GO:0070772">
    <property type="term" value="C:PAS complex"/>
    <property type="evidence" value="ECO:0007669"/>
    <property type="project" value="InterPro"/>
</dbReference>
<feature type="region of interest" description="Disordered" evidence="5">
    <location>
        <begin position="155"/>
        <end position="207"/>
    </location>
</feature>
<reference evidence="7 8" key="1">
    <citation type="journal article" date="2008" name="Nature">
        <title>The Phaeodactylum genome reveals the evolutionary history of diatom genomes.</title>
        <authorList>
            <person name="Bowler C."/>
            <person name="Allen A.E."/>
            <person name="Badger J.H."/>
            <person name="Grimwood J."/>
            <person name="Jabbari K."/>
            <person name="Kuo A."/>
            <person name="Maheswari U."/>
            <person name="Martens C."/>
            <person name="Maumus F."/>
            <person name="Otillar R.P."/>
            <person name="Rayko E."/>
            <person name="Salamov A."/>
            <person name="Vandepoele K."/>
            <person name="Beszteri B."/>
            <person name="Gruber A."/>
            <person name="Heijde M."/>
            <person name="Katinka M."/>
            <person name="Mock T."/>
            <person name="Valentin K."/>
            <person name="Verret F."/>
            <person name="Berges J.A."/>
            <person name="Brownlee C."/>
            <person name="Cadoret J.P."/>
            <person name="Chiovitti A."/>
            <person name="Choi C.J."/>
            <person name="Coesel S."/>
            <person name="De Martino A."/>
            <person name="Detter J.C."/>
            <person name="Durkin C."/>
            <person name="Falciatore A."/>
            <person name="Fournet J."/>
            <person name="Haruta M."/>
            <person name="Huysman M.J."/>
            <person name="Jenkins B.D."/>
            <person name="Jiroutova K."/>
            <person name="Jorgensen R.E."/>
            <person name="Joubert Y."/>
            <person name="Kaplan A."/>
            <person name="Kroger N."/>
            <person name="Kroth P.G."/>
            <person name="La Roche J."/>
            <person name="Lindquist E."/>
            <person name="Lommer M."/>
            <person name="Martin-Jezequel V."/>
            <person name="Lopez P.J."/>
            <person name="Lucas S."/>
            <person name="Mangogna M."/>
            <person name="McGinnis K."/>
            <person name="Medlin L.K."/>
            <person name="Montsant A."/>
            <person name="Oudot-Le Secq M.P."/>
            <person name="Napoli C."/>
            <person name="Obornik M."/>
            <person name="Parker M.S."/>
            <person name="Petit J.L."/>
            <person name="Porcel B.M."/>
            <person name="Poulsen N."/>
            <person name="Robison M."/>
            <person name="Rychlewski L."/>
            <person name="Rynearson T.A."/>
            <person name="Schmutz J."/>
            <person name="Shapiro H."/>
            <person name="Siaut M."/>
            <person name="Stanley M."/>
            <person name="Sussman M.R."/>
            <person name="Taylor A.R."/>
            <person name="Vardi A."/>
            <person name="von Dassow P."/>
            <person name="Vyverman W."/>
            <person name="Willis A."/>
            <person name="Wyrwicz L.S."/>
            <person name="Rokhsar D.S."/>
            <person name="Weissenbach J."/>
            <person name="Armbrust E.V."/>
            <person name="Green B.R."/>
            <person name="Van de Peer Y."/>
            <person name="Grigoriev I.V."/>
        </authorList>
    </citation>
    <scope>NUCLEOTIDE SEQUENCE [LARGE SCALE GENOMIC DNA]</scope>
    <source>
        <strain evidence="7 8">CCAP 1055/1</strain>
    </source>
</reference>
<gene>
    <name evidence="7" type="ORF">PHATRDRAFT_43088</name>
</gene>
<proteinExistence type="inferred from homology"/>
<dbReference type="eggNOG" id="KOG0212">
    <property type="taxonomic scope" value="Eukaryota"/>
</dbReference>
<name>B7FQK7_PHATC</name>
<dbReference type="Gene3D" id="1.25.10.10">
    <property type="entry name" value="Leucine-rich Repeat Variant"/>
    <property type="match status" value="2"/>
</dbReference>
<sequence>MMENKDEDCRSVRLANDATESSDIAPINSADAEESMRRLPDDLKEGSVSGSLTSRKDDGEDEDSNADLAVSIDHNKGAFRSSSSSGSDDENSEREGPSQESEITPNYASEWDKALRKGKPSKGNASNFFTAPIHSMDVDSPPDFFSAAHDEAVKEAASGVYDEEEDSVYDPDSVDPNGQRQQQQQPPRSEMNTFPPPRGSVTLLPPPPPSPLQIVSSNISMLSGNKPSTISLLQSTGPRNSTVSRQLEIDNSNLESGVLPDVLMSMRQKIESLTMFDSDMLRLARDQVDDDPTMHDNRESLKRSSQQSISAAVLVGLAHKRYERRRLAALEIEKTIRQLVYQKEIERVRAILLLLSDDYVRSTNEDARKGGVVALAACAIGLKKAELQDSAAEECRDLILASVVHACQDHSQRVRYYATESLYNTVKAIPNLAVQHFFILYEILRSLYADVDGNVRGGAETLDKTLKQIIVSAINAGLFAAEDCVPVFARFVYLRNKSTNRLTLTWLQELNEKLVGSPILEFLHLFLGGIFDMVADPTMVIRQSALAFLQSVLPKLLVVNTGLNESEMERTHVDFDKILQSLVTTMEHPDPFVRKVAMYWMSRILKAHISKSEETEVSETSKRLAANDGGAANVAEEKEGPDLSAASASVRNSLPHVLPGILLSIGDDFNGNATIKDTFLPDQTTRSLAEQANACLQDAVRRDGPAYVQHLDGFIVALREELDSPGGLNARNLPAVERSPYRMDVKQDGTGIESSGWFRQSSDSNDRTNSAMLMSRLCALQWVVVLYESVVPDLLKADYAREFIFAIIYQLVDSPPKMIVFKSLKVLAKITVPVPGEEVSSAISSVSLPSINESIDGSVSFPMDNSSVLFALNLLEPEKRCKTSRNREVFSALIQLHSYNEQLLAELSSVISYMCTLQPPEFVMISFCVELERFVRAREGKLNLSSKEAIGNSNDATLSRDLHFVSSFIQNMSNVLLNSKEAISLKVILKDCVGKKSESERDDQRLRLFHILLHSFAHNLAATISLSFWAGANRTAYLSVIQIDTLDLNLKLLLEIDRLVEMLERPLFRHLHVRMLERDTDPWGEGSGSMLFQALKALLMILPQSTCYRVLKDRLVSVSLYRRSTATQQGVSPTIPSRPGKMPSKTEIYADRVKRARALHCAATWQTIRAESLEEISKRESSGEHTHEEGSDRRQWLGYGSREEQRGAQRRFEDEKRRRKSGFFIEELQDSYNDLGSLPMSNTTTWKEEEVSKGDSQGKAKDKPSSEATWKQYWVNSDQ</sequence>
<reference evidence="8" key="2">
    <citation type="submission" date="2008-08" db="EMBL/GenBank/DDBJ databases">
        <authorList>
            <consortium name="Diatom Consortium"/>
            <person name="Grigoriev I."/>
            <person name="Grimwood J."/>
            <person name="Kuo A."/>
            <person name="Otillar R.P."/>
            <person name="Salamov A."/>
            <person name="Detter J.C."/>
            <person name="Lindquist E."/>
            <person name="Shapiro H."/>
            <person name="Lucas S."/>
            <person name="Glavina del Rio T."/>
            <person name="Pitluck S."/>
            <person name="Rokhsar D."/>
            <person name="Bowler C."/>
        </authorList>
    </citation>
    <scope>GENOME REANNOTATION</scope>
    <source>
        <strain evidence="8">CCAP 1055/1</strain>
    </source>
</reference>
<feature type="region of interest" description="Disordered" evidence="5">
    <location>
        <begin position="616"/>
        <end position="640"/>
    </location>
</feature>
<dbReference type="GO" id="GO:0010008">
    <property type="term" value="C:endosome membrane"/>
    <property type="evidence" value="ECO:0007669"/>
    <property type="project" value="TreeGrafter"/>
</dbReference>
<evidence type="ECO:0000256" key="4">
    <source>
        <dbReference type="ARBA" id="ARBA00023136"/>
    </source>
</evidence>
<comment type="subcellular location">
    <subcellularLocation>
        <location evidence="1">Endomembrane system</location>
    </subcellularLocation>
</comment>
<keyword evidence="8" id="KW-1185">Reference proteome</keyword>
<feature type="region of interest" description="Disordered" evidence="5">
    <location>
        <begin position="1233"/>
        <end position="1279"/>
    </location>
</feature>
<feature type="region of interest" description="Disordered" evidence="5">
    <location>
        <begin position="1176"/>
        <end position="1216"/>
    </location>
</feature>
<dbReference type="SUPFAM" id="SSF48371">
    <property type="entry name" value="ARM repeat"/>
    <property type="match status" value="1"/>
</dbReference>
<evidence type="ECO:0000259" key="6">
    <source>
        <dbReference type="Pfam" id="PF11916"/>
    </source>
</evidence>
<keyword evidence="3" id="KW-0677">Repeat</keyword>
<dbReference type="GO" id="GO:0006661">
    <property type="term" value="P:phosphatidylinositol biosynthetic process"/>
    <property type="evidence" value="ECO:0007669"/>
    <property type="project" value="InterPro"/>
</dbReference>
<dbReference type="InterPro" id="IPR026825">
    <property type="entry name" value="Vac14"/>
</dbReference>
<dbReference type="STRING" id="556484.B7FQK7"/>
<feature type="region of interest" description="Disordered" evidence="5">
    <location>
        <begin position="1"/>
        <end position="136"/>
    </location>
</feature>
<dbReference type="AlphaFoldDB" id="B7FQK7"/>
<dbReference type="KEGG" id="pti:PHATRDRAFT_43088"/>
<feature type="compositionally biased region" description="Low complexity" evidence="5">
    <location>
        <begin position="179"/>
        <end position="188"/>
    </location>
</feature>
<keyword evidence="4" id="KW-0472">Membrane</keyword>
<dbReference type="Pfam" id="PF11916">
    <property type="entry name" value="Vac14_Fig4_bd"/>
    <property type="match status" value="1"/>
</dbReference>
<evidence type="ECO:0000256" key="1">
    <source>
        <dbReference type="ARBA" id="ARBA00004308"/>
    </source>
</evidence>